<gene>
    <name evidence="1" type="ORF">HPBE_LOCUS5663</name>
</gene>
<protein>
    <submittedName>
        <fullName evidence="1 3">Uncharacterized protein</fullName>
    </submittedName>
</protein>
<accession>A0A3P8B0M3</accession>
<dbReference type="AlphaFoldDB" id="A0A183FGA5"/>
<keyword evidence="2" id="KW-1185">Reference proteome</keyword>
<dbReference type="Proteomes" id="UP000050761">
    <property type="component" value="Unassembled WGS sequence"/>
</dbReference>
<evidence type="ECO:0000313" key="2">
    <source>
        <dbReference type="Proteomes" id="UP000050761"/>
    </source>
</evidence>
<dbReference type="WBParaSite" id="HPBE_0000566201-mRNA-1">
    <property type="protein sequence ID" value="HPBE_0000566201-mRNA-1"/>
    <property type="gene ID" value="HPBE_0000566201"/>
</dbReference>
<name>A0A183FGA5_HELPZ</name>
<sequence>MPRELPAPELKLNSLGVGELEAGVDEVVVEDFGLGFASVLAAALERTAELVVLDLTVLDLEEEDEEEEDEEEEEEDT</sequence>
<evidence type="ECO:0000313" key="1">
    <source>
        <dbReference type="EMBL" id="VDO65392.1"/>
    </source>
</evidence>
<reference evidence="1 2" key="1">
    <citation type="submission" date="2018-11" db="EMBL/GenBank/DDBJ databases">
        <authorList>
            <consortium name="Pathogen Informatics"/>
        </authorList>
    </citation>
    <scope>NUCLEOTIDE SEQUENCE [LARGE SCALE GENOMIC DNA]</scope>
</reference>
<evidence type="ECO:0000313" key="3">
    <source>
        <dbReference type="WBParaSite" id="HPBE_0000566201-mRNA-1"/>
    </source>
</evidence>
<dbReference type="EMBL" id="UZAH01025515">
    <property type="protein sequence ID" value="VDO65392.1"/>
    <property type="molecule type" value="Genomic_DNA"/>
</dbReference>
<reference evidence="3" key="2">
    <citation type="submission" date="2019-09" db="UniProtKB">
        <authorList>
            <consortium name="WormBaseParasite"/>
        </authorList>
    </citation>
    <scope>IDENTIFICATION</scope>
</reference>
<proteinExistence type="predicted"/>
<accession>A0A183FGA5</accession>
<organism evidence="2 3">
    <name type="scientific">Heligmosomoides polygyrus</name>
    <name type="common">Parasitic roundworm</name>
    <dbReference type="NCBI Taxonomy" id="6339"/>
    <lineage>
        <taxon>Eukaryota</taxon>
        <taxon>Metazoa</taxon>
        <taxon>Ecdysozoa</taxon>
        <taxon>Nematoda</taxon>
        <taxon>Chromadorea</taxon>
        <taxon>Rhabditida</taxon>
        <taxon>Rhabditina</taxon>
        <taxon>Rhabditomorpha</taxon>
        <taxon>Strongyloidea</taxon>
        <taxon>Heligmosomidae</taxon>
        <taxon>Heligmosomoides</taxon>
    </lineage>
</organism>